<accession>A0A5S9F5J4</accession>
<dbReference type="AlphaFoldDB" id="A0A5S9F5J4"/>
<dbReference type="Proteomes" id="UP000326354">
    <property type="component" value="Chromosome"/>
</dbReference>
<evidence type="ECO:0000313" key="2">
    <source>
        <dbReference type="Proteomes" id="UP000326354"/>
    </source>
</evidence>
<gene>
    <name evidence="1" type="ORF">UABAM_05058</name>
</gene>
<protein>
    <submittedName>
        <fullName evidence="1">Uncharacterized protein</fullName>
    </submittedName>
</protein>
<dbReference type="RefSeq" id="WP_151970718.1">
    <property type="nucleotide sequence ID" value="NZ_AP019860.1"/>
</dbReference>
<dbReference type="KEGG" id="uam:UABAM_05058"/>
<sequence length="161" mass="18249">MVLKHILCICCSLLLCIGCSSSKKNTKPPSSVQDSGMQGTVSRNTEDITLTITADETTNSGNPLWIMFSKKIDNPNYEELRNQNTLSSAKNDIRFSELPVFCNIGAGERQITIYEAFAQEIGIYCFFRGYEPDNWYRVRPKNCFQWNIELGKNKVKKSGCK</sequence>
<name>A0A5S9F5J4_UABAM</name>
<organism evidence="1 2">
    <name type="scientific">Uabimicrobium amorphum</name>
    <dbReference type="NCBI Taxonomy" id="2596890"/>
    <lineage>
        <taxon>Bacteria</taxon>
        <taxon>Pseudomonadati</taxon>
        <taxon>Planctomycetota</taxon>
        <taxon>Candidatus Uabimicrobiia</taxon>
        <taxon>Candidatus Uabimicrobiales</taxon>
        <taxon>Candidatus Uabimicrobiaceae</taxon>
        <taxon>Candidatus Uabimicrobium</taxon>
    </lineage>
</organism>
<keyword evidence="2" id="KW-1185">Reference proteome</keyword>
<reference evidence="1 2" key="1">
    <citation type="submission" date="2019-08" db="EMBL/GenBank/DDBJ databases">
        <title>Complete genome sequence of Candidatus Uab amorphum.</title>
        <authorList>
            <person name="Shiratori T."/>
            <person name="Suzuki S."/>
            <person name="Kakizawa Y."/>
            <person name="Ishida K."/>
        </authorList>
    </citation>
    <scope>NUCLEOTIDE SEQUENCE [LARGE SCALE GENOMIC DNA]</scope>
    <source>
        <strain evidence="1 2">SRT547</strain>
    </source>
</reference>
<evidence type="ECO:0000313" key="1">
    <source>
        <dbReference type="EMBL" id="BBM86672.1"/>
    </source>
</evidence>
<proteinExistence type="predicted"/>
<dbReference type="EMBL" id="AP019860">
    <property type="protein sequence ID" value="BBM86672.1"/>
    <property type="molecule type" value="Genomic_DNA"/>
</dbReference>